<sequence>MSLTARLLESGYVPVNLVTGNVKPGDEIVNLKHMFGTLLKITKKGNYKVRYDADYYGEPASKYTATEFESFFLVKKNKHFSKKVSKKG</sequence>
<organism evidence="1">
    <name type="scientific">uncultured Caudovirales phage</name>
    <dbReference type="NCBI Taxonomy" id="2100421"/>
    <lineage>
        <taxon>Viruses</taxon>
        <taxon>Duplodnaviria</taxon>
        <taxon>Heunggongvirae</taxon>
        <taxon>Uroviricota</taxon>
        <taxon>Caudoviricetes</taxon>
        <taxon>Peduoviridae</taxon>
        <taxon>Maltschvirus</taxon>
        <taxon>Maltschvirus maltsch</taxon>
    </lineage>
</organism>
<evidence type="ECO:0000313" key="1">
    <source>
        <dbReference type="EMBL" id="CAB4160255.1"/>
    </source>
</evidence>
<protein>
    <submittedName>
        <fullName evidence="1">Uncharacterized protein</fullName>
    </submittedName>
</protein>
<reference evidence="1" key="1">
    <citation type="submission" date="2020-04" db="EMBL/GenBank/DDBJ databases">
        <authorList>
            <person name="Chiriac C."/>
            <person name="Salcher M."/>
            <person name="Ghai R."/>
            <person name="Kavagutti S V."/>
        </authorList>
    </citation>
    <scope>NUCLEOTIDE SEQUENCE</scope>
</reference>
<dbReference type="EMBL" id="LR796697">
    <property type="protein sequence ID" value="CAB4160255.1"/>
    <property type="molecule type" value="Genomic_DNA"/>
</dbReference>
<accession>A0A6J5NT26</accession>
<name>A0A6J5NT26_9CAUD</name>
<gene>
    <name evidence="1" type="ORF">UFOVP723_117</name>
</gene>
<proteinExistence type="predicted"/>